<dbReference type="EMBL" id="JARQWQ010000098">
    <property type="protein sequence ID" value="KAK2551348.1"/>
    <property type="molecule type" value="Genomic_DNA"/>
</dbReference>
<proteinExistence type="inferred from homology"/>
<evidence type="ECO:0000313" key="5">
    <source>
        <dbReference type="EMBL" id="KAK2551348.1"/>
    </source>
</evidence>
<dbReference type="GO" id="GO:0004553">
    <property type="term" value="F:hydrolase activity, hydrolyzing O-glycosyl compounds"/>
    <property type="evidence" value="ECO:0007669"/>
    <property type="project" value="InterPro"/>
</dbReference>
<dbReference type="Gene3D" id="2.60.120.260">
    <property type="entry name" value="Galactose-binding domain-like"/>
    <property type="match status" value="1"/>
</dbReference>
<dbReference type="AlphaFoldDB" id="A0AAD9PYD3"/>
<keyword evidence="3" id="KW-0326">Glycosidase</keyword>
<evidence type="ECO:0000259" key="4">
    <source>
        <dbReference type="Pfam" id="PF01301"/>
    </source>
</evidence>
<dbReference type="SUPFAM" id="SSF51445">
    <property type="entry name" value="(Trans)glycosidases"/>
    <property type="match status" value="1"/>
</dbReference>
<reference evidence="5" key="1">
    <citation type="journal article" date="2023" name="G3 (Bethesda)">
        <title>Whole genome assembly and annotation of the endangered Caribbean coral Acropora cervicornis.</title>
        <authorList>
            <person name="Selwyn J.D."/>
            <person name="Vollmer S.V."/>
        </authorList>
    </citation>
    <scope>NUCLEOTIDE SEQUENCE</scope>
    <source>
        <strain evidence="5">K2</strain>
    </source>
</reference>
<dbReference type="GO" id="GO:0005975">
    <property type="term" value="P:carbohydrate metabolic process"/>
    <property type="evidence" value="ECO:0007669"/>
    <property type="project" value="InterPro"/>
</dbReference>
<dbReference type="InterPro" id="IPR019801">
    <property type="entry name" value="Glyco_hydro_35_CS"/>
</dbReference>
<evidence type="ECO:0000256" key="2">
    <source>
        <dbReference type="ARBA" id="ARBA00022801"/>
    </source>
</evidence>
<dbReference type="InterPro" id="IPR001944">
    <property type="entry name" value="Glycoside_Hdrlase_35"/>
</dbReference>
<comment type="caution">
    <text evidence="5">The sequence shown here is derived from an EMBL/GenBank/DDBJ whole genome shotgun (WGS) entry which is preliminary data.</text>
</comment>
<dbReference type="PRINTS" id="PR00742">
    <property type="entry name" value="GLHYDRLASE35"/>
</dbReference>
<dbReference type="InterPro" id="IPR017853">
    <property type="entry name" value="GH"/>
</dbReference>
<evidence type="ECO:0000256" key="1">
    <source>
        <dbReference type="ARBA" id="ARBA00009809"/>
    </source>
</evidence>
<sequence>MKLRSMHPAYIHAVDNYFNKLLPMFVPLQFSYGGPIIAFQVENEYGSFGENLGVEYMTHLKKLMIKNGLKELLFTSDGIKQLKAHHYPHVRGVLKTANFQNNVTNKLIDLKQLQPDKPLMVTEFWPGWFDHWGEPHHQMEAEKVAQRVSNVLEAGASINLYMFHGGTTFGFLNGANAVKENFQYQPTVSSYDYDAPLSEAGDVTKKYKLLRDVFAKYNADVKGKIPFKEKHERTAYGEDWSFLELFIPYLICSTLWHIRAQLGIVIEAMKRTRCRKHESDGMNSTERMMERQAHALM</sequence>
<dbReference type="PROSITE" id="PS01182">
    <property type="entry name" value="GLYCOSYL_HYDROL_F35"/>
    <property type="match status" value="1"/>
</dbReference>
<dbReference type="Pfam" id="PF01301">
    <property type="entry name" value="Glyco_hydro_35"/>
    <property type="match status" value="1"/>
</dbReference>
<organism evidence="5 6">
    <name type="scientific">Acropora cervicornis</name>
    <name type="common">Staghorn coral</name>
    <dbReference type="NCBI Taxonomy" id="6130"/>
    <lineage>
        <taxon>Eukaryota</taxon>
        <taxon>Metazoa</taxon>
        <taxon>Cnidaria</taxon>
        <taxon>Anthozoa</taxon>
        <taxon>Hexacorallia</taxon>
        <taxon>Scleractinia</taxon>
        <taxon>Astrocoeniina</taxon>
        <taxon>Acroporidae</taxon>
        <taxon>Acropora</taxon>
    </lineage>
</organism>
<gene>
    <name evidence="5" type="ORF">P5673_027745</name>
</gene>
<feature type="domain" description="Glycoside hydrolase 35 catalytic" evidence="4">
    <location>
        <begin position="1"/>
        <end position="216"/>
    </location>
</feature>
<comment type="similarity">
    <text evidence="1">Belongs to the glycosyl hydrolase 35 family.</text>
</comment>
<name>A0AAD9PYD3_ACRCE</name>
<evidence type="ECO:0000313" key="6">
    <source>
        <dbReference type="Proteomes" id="UP001249851"/>
    </source>
</evidence>
<accession>A0AAD9PYD3</accession>
<evidence type="ECO:0000256" key="3">
    <source>
        <dbReference type="ARBA" id="ARBA00023295"/>
    </source>
</evidence>
<dbReference type="Gene3D" id="3.20.20.80">
    <property type="entry name" value="Glycosidases"/>
    <property type="match status" value="1"/>
</dbReference>
<dbReference type="Proteomes" id="UP001249851">
    <property type="component" value="Unassembled WGS sequence"/>
</dbReference>
<keyword evidence="6" id="KW-1185">Reference proteome</keyword>
<dbReference type="InterPro" id="IPR031330">
    <property type="entry name" value="Gly_Hdrlase_35_cat"/>
</dbReference>
<reference evidence="5" key="2">
    <citation type="journal article" date="2023" name="Science">
        <title>Genomic signatures of disease resistance in endangered staghorn corals.</title>
        <authorList>
            <person name="Vollmer S.V."/>
            <person name="Selwyn J.D."/>
            <person name="Despard B.A."/>
            <person name="Roesel C.L."/>
        </authorList>
    </citation>
    <scope>NUCLEOTIDE SEQUENCE</scope>
    <source>
        <strain evidence="5">K2</strain>
    </source>
</reference>
<keyword evidence="2" id="KW-0378">Hydrolase</keyword>
<protein>
    <submittedName>
        <fullName evidence="5">Beta-galactosidase-1-like protein 3</fullName>
    </submittedName>
</protein>
<dbReference type="PANTHER" id="PTHR23421">
    <property type="entry name" value="BETA-GALACTOSIDASE RELATED"/>
    <property type="match status" value="1"/>
</dbReference>